<dbReference type="Proteomes" id="UP000636479">
    <property type="component" value="Unassembled WGS sequence"/>
</dbReference>
<reference evidence="1" key="1">
    <citation type="submission" date="2020-05" db="EMBL/GenBank/DDBJ databases">
        <title>Mycena genomes resolve the evolution of fungal bioluminescence.</title>
        <authorList>
            <person name="Tsai I.J."/>
        </authorList>
    </citation>
    <scope>NUCLEOTIDE SEQUENCE</scope>
    <source>
        <strain evidence="1">171206Taipei</strain>
    </source>
</reference>
<dbReference type="GeneID" id="59342077"/>
<proteinExistence type="predicted"/>
<dbReference type="EMBL" id="JACAZF010000002">
    <property type="protein sequence ID" value="KAF7312548.1"/>
    <property type="molecule type" value="Genomic_DNA"/>
</dbReference>
<comment type="caution">
    <text evidence="1">The sequence shown here is derived from an EMBL/GenBank/DDBJ whole genome shotgun (WGS) entry which is preliminary data.</text>
</comment>
<name>A0A8H6T7L9_9AGAR</name>
<dbReference type="RefSeq" id="XP_037224656.1">
    <property type="nucleotide sequence ID" value="XM_037359561.1"/>
</dbReference>
<protein>
    <submittedName>
        <fullName evidence="1">Uncharacterized protein</fullName>
    </submittedName>
</protein>
<accession>A0A8H6T7L9</accession>
<evidence type="ECO:0000313" key="2">
    <source>
        <dbReference type="Proteomes" id="UP000636479"/>
    </source>
</evidence>
<dbReference type="OrthoDB" id="4062651at2759"/>
<gene>
    <name evidence="1" type="ORF">MIND_00268700</name>
</gene>
<sequence>MSGGTQSTQQSYYYVIRGISSSVLKVRCPKEADAQDLLQEILNTNDKLKPWQRRFGDLWVYKVVTPVPHGLQSVEEIERHLTPETLTRSMGPDELGLPDAESAVDFVIVPREAKKDEDKEPDSLEELPRFRLRKTLRRGEIRKAPSEGSKSLSYKNDQGNPHILDGRCDVGRPNDSKVGPPIEIFHGCFDQFRRDIQNLKVPPEKLVAVVEFIHLSSAIYSLESQRYQNIHDGFYAVTGLRLLTIRNEDKTYLDGIRISIAQSQSGEVHFILIVREDENEIGTGSSAPDVQAALFYLRSWSQSGV</sequence>
<organism evidence="1 2">
    <name type="scientific">Mycena indigotica</name>
    <dbReference type="NCBI Taxonomy" id="2126181"/>
    <lineage>
        <taxon>Eukaryota</taxon>
        <taxon>Fungi</taxon>
        <taxon>Dikarya</taxon>
        <taxon>Basidiomycota</taxon>
        <taxon>Agaricomycotina</taxon>
        <taxon>Agaricomycetes</taxon>
        <taxon>Agaricomycetidae</taxon>
        <taxon>Agaricales</taxon>
        <taxon>Marasmiineae</taxon>
        <taxon>Mycenaceae</taxon>
        <taxon>Mycena</taxon>
    </lineage>
</organism>
<keyword evidence="2" id="KW-1185">Reference proteome</keyword>
<evidence type="ECO:0000313" key="1">
    <source>
        <dbReference type="EMBL" id="KAF7312548.1"/>
    </source>
</evidence>
<dbReference type="AlphaFoldDB" id="A0A8H6T7L9"/>